<reference evidence="1 2" key="1">
    <citation type="journal article" date="2015" name="BMC Genomics">
        <title>Genome mining reveals unlocked bioactive potential of marine Gram-negative bacteria.</title>
        <authorList>
            <person name="Machado H."/>
            <person name="Sonnenschein E.C."/>
            <person name="Melchiorsen J."/>
            <person name="Gram L."/>
        </authorList>
    </citation>
    <scope>NUCLEOTIDE SEQUENCE [LARGE SCALE GENOMIC DNA]</scope>
    <source>
        <strain evidence="1 2">S4054</strain>
    </source>
</reference>
<dbReference type="PATRIC" id="fig|1129367.4.peg.77"/>
<proteinExistence type="predicted"/>
<protein>
    <submittedName>
        <fullName evidence="1">Uncharacterized protein</fullName>
    </submittedName>
</protein>
<evidence type="ECO:0000313" key="2">
    <source>
        <dbReference type="Proteomes" id="UP000033434"/>
    </source>
</evidence>
<dbReference type="AlphaFoldDB" id="A0A0F6AIW5"/>
<comment type="caution">
    <text evidence="1">The sequence shown here is derived from an EMBL/GenBank/DDBJ whole genome shotgun (WGS) entry which is preliminary data.</text>
</comment>
<evidence type="ECO:0000313" key="1">
    <source>
        <dbReference type="EMBL" id="KKE85859.1"/>
    </source>
</evidence>
<gene>
    <name evidence="1" type="ORF">N479_00365</name>
</gene>
<name>A0A0F6AIW5_9GAMM</name>
<dbReference type="EMBL" id="AUXW01000001">
    <property type="protein sequence ID" value="KKE85859.1"/>
    <property type="molecule type" value="Genomic_DNA"/>
</dbReference>
<sequence length="37" mass="4416">MIVNVLNAKIVQVAIITKFIGKMRDFFSKIHNMRLYY</sequence>
<accession>A0A0F6AIW5</accession>
<dbReference type="Proteomes" id="UP000033434">
    <property type="component" value="Unassembled WGS sequence"/>
</dbReference>
<organism evidence="1 2">
    <name type="scientific">Pseudoalteromonas luteoviolacea S4054</name>
    <dbReference type="NCBI Taxonomy" id="1129367"/>
    <lineage>
        <taxon>Bacteria</taxon>
        <taxon>Pseudomonadati</taxon>
        <taxon>Pseudomonadota</taxon>
        <taxon>Gammaproteobacteria</taxon>
        <taxon>Alteromonadales</taxon>
        <taxon>Pseudoalteromonadaceae</taxon>
        <taxon>Pseudoalteromonas</taxon>
    </lineage>
</organism>